<reference evidence="1 2" key="1">
    <citation type="journal article" date="2011" name="ISME J.">
        <title>Community ecology of hot spring cyanobacterial mats: predominant populations and their functional potential.</title>
        <authorList>
            <person name="Klatt C.G."/>
            <person name="Wood J.M."/>
            <person name="Rusch D.B."/>
            <person name="Bateson M.M."/>
            <person name="Hamamura N."/>
            <person name="Heidelberg J.F."/>
            <person name="Grossman A.R."/>
            <person name="Bhaya D."/>
            <person name="Cohan F.M."/>
            <person name="Kuhl M."/>
            <person name="Bryant D.A."/>
            <person name="Ward D.M."/>
        </authorList>
    </citation>
    <scope>NUCLEOTIDE SEQUENCE [LARGE SCALE GENOMIC DNA]</scope>
    <source>
        <strain evidence="1">OS</strain>
    </source>
</reference>
<dbReference type="AlphaFoldDB" id="A0A395M1W0"/>
<evidence type="ECO:0000313" key="1">
    <source>
        <dbReference type="EMBL" id="RFM24750.1"/>
    </source>
</evidence>
<dbReference type="PANTHER" id="PTHR37463:SF1">
    <property type="entry name" value="DUF2256 DOMAIN-CONTAINING PROTEIN"/>
    <property type="match status" value="1"/>
</dbReference>
<comment type="caution">
    <text evidence="1">The sequence shown here is derived from an EMBL/GenBank/DDBJ whole genome shotgun (WGS) entry which is preliminary data.</text>
</comment>
<dbReference type="Pfam" id="PF10013">
    <property type="entry name" value="DUF2256"/>
    <property type="match status" value="1"/>
</dbReference>
<gene>
    <name evidence="1" type="ORF">D0433_03825</name>
</gene>
<dbReference type="EMBL" id="PHFL01000026">
    <property type="protein sequence ID" value="RFM24750.1"/>
    <property type="molecule type" value="Genomic_DNA"/>
</dbReference>
<organism evidence="1 2">
    <name type="scientific">Candidatus Thermochlorobacter aerophilus</name>
    <dbReference type="NCBI Taxonomy" id="1868324"/>
    <lineage>
        <taxon>Bacteria</taxon>
        <taxon>Pseudomonadati</taxon>
        <taxon>Chlorobiota</taxon>
        <taxon>Chlorobiia</taxon>
        <taxon>Chlorobiales</taxon>
        <taxon>Candidatus Thermochlorobacteriaceae</taxon>
        <taxon>Candidatus Thermochlorobacter</taxon>
    </lineage>
</organism>
<dbReference type="PANTHER" id="PTHR37463">
    <property type="entry name" value="GSL3115 PROTEIN"/>
    <property type="match status" value="1"/>
</dbReference>
<name>A0A395M1W0_9BACT</name>
<sequence length="67" mass="8020">MKTERIRYQKSNLPEKLCEHCHRPMAWRKAWAKNWENVKYCSERCRKAAKHARKSSITSPAQPKAKH</sequence>
<proteinExistence type="predicted"/>
<evidence type="ECO:0000313" key="2">
    <source>
        <dbReference type="Proteomes" id="UP000266389"/>
    </source>
</evidence>
<dbReference type="Proteomes" id="UP000266389">
    <property type="component" value="Unassembled WGS sequence"/>
</dbReference>
<protein>
    <submittedName>
        <fullName evidence="1">DUF2256 domain-containing protein</fullName>
    </submittedName>
</protein>
<dbReference type="InterPro" id="IPR017136">
    <property type="entry name" value="UCP037205"/>
</dbReference>
<accession>A0A395M1W0</accession>